<keyword evidence="1" id="KW-1133">Transmembrane helix</keyword>
<accession>A0A4R0PCW1</accession>
<dbReference type="RefSeq" id="WP_131556436.1">
    <property type="nucleotide sequence ID" value="NZ_SJSN01000001.1"/>
</dbReference>
<feature type="transmembrane region" description="Helical" evidence="1">
    <location>
        <begin position="168"/>
        <end position="186"/>
    </location>
</feature>
<name>A0A4R0PCW1_9SPHI</name>
<comment type="caution">
    <text evidence="2">The sequence shown here is derived from an EMBL/GenBank/DDBJ whole genome shotgun (WGS) entry which is preliminary data.</text>
</comment>
<feature type="transmembrane region" description="Helical" evidence="1">
    <location>
        <begin position="296"/>
        <end position="317"/>
    </location>
</feature>
<keyword evidence="1" id="KW-0472">Membrane</keyword>
<evidence type="ECO:0000256" key="1">
    <source>
        <dbReference type="SAM" id="Phobius"/>
    </source>
</evidence>
<organism evidence="2 3">
    <name type="scientific">Pedobacter frigidisoli</name>
    <dbReference type="NCBI Taxonomy" id="2530455"/>
    <lineage>
        <taxon>Bacteria</taxon>
        <taxon>Pseudomonadati</taxon>
        <taxon>Bacteroidota</taxon>
        <taxon>Sphingobacteriia</taxon>
        <taxon>Sphingobacteriales</taxon>
        <taxon>Sphingobacteriaceae</taxon>
        <taxon>Pedobacter</taxon>
    </lineage>
</organism>
<evidence type="ECO:0000313" key="2">
    <source>
        <dbReference type="EMBL" id="TCD13003.1"/>
    </source>
</evidence>
<keyword evidence="1" id="KW-0812">Transmembrane</keyword>
<dbReference type="OrthoDB" id="1340494at2"/>
<gene>
    <name evidence="2" type="ORF">EZ449_02850</name>
</gene>
<dbReference type="EMBL" id="SJSN01000001">
    <property type="protein sequence ID" value="TCD13003.1"/>
    <property type="molecule type" value="Genomic_DNA"/>
</dbReference>
<dbReference type="AlphaFoldDB" id="A0A4R0PCW1"/>
<evidence type="ECO:0000313" key="3">
    <source>
        <dbReference type="Proteomes" id="UP000291485"/>
    </source>
</evidence>
<keyword evidence="3" id="KW-1185">Reference proteome</keyword>
<sequence length="357" mass="40732">MPEDYQDLVLAAYEKMRDNGKLDAILSKETTTKLRRACLKVYQSRFDPKDKDILAMFFGVDKMDCDFQKILNKSEPGDYRALWNHVRGETDTTDERNSNLLAWLIDLEPRPRSSYYLSPDKTITIGGRPIDDFFLPPTKVASTTSSLGGKTIMPQGTSFIPLFSSLRISIFCAILLFVGAFSFGIWESSSRTVKTPKDNEKFMYWNGDHYEPIKDDKQNIGTPIIPLNIQTLIQQRKISLPDTLTSYSIGKVWYKGYGNNHEYFTAAGVYPPDTARILKKLSSGILRDHISYYRYLFTRLVWFICTAFFISLCGFAVSKLEKKVDVKGDSRKQVVTDTSFEINAPPIMEQNKDSLSV</sequence>
<protein>
    <submittedName>
        <fullName evidence="2">Uncharacterized protein</fullName>
    </submittedName>
</protein>
<dbReference type="Proteomes" id="UP000291485">
    <property type="component" value="Unassembled WGS sequence"/>
</dbReference>
<proteinExistence type="predicted"/>
<reference evidence="2 3" key="1">
    <citation type="submission" date="2019-02" db="EMBL/GenBank/DDBJ databases">
        <title>Pedobacter sp. RP-3-11 sp. nov., isolated from Arctic soil.</title>
        <authorList>
            <person name="Dahal R.H."/>
        </authorList>
    </citation>
    <scope>NUCLEOTIDE SEQUENCE [LARGE SCALE GENOMIC DNA]</scope>
    <source>
        <strain evidence="2 3">RP-3-11</strain>
    </source>
</reference>